<dbReference type="PANTHER" id="PTHR35391:SF7">
    <property type="entry name" value="C2H2-TYPE DOMAIN-CONTAINING PROTEIN"/>
    <property type="match status" value="1"/>
</dbReference>
<reference evidence="4 5" key="1">
    <citation type="journal article" date="2016" name="Sci. Rep.">
        <title>Peltaster fructicola genome reveals evolution from an invasive phytopathogen to an ectophytic parasite.</title>
        <authorList>
            <person name="Xu C."/>
            <person name="Chen H."/>
            <person name="Gleason M.L."/>
            <person name="Xu J.R."/>
            <person name="Liu H."/>
            <person name="Zhang R."/>
            <person name="Sun G."/>
        </authorList>
    </citation>
    <scope>NUCLEOTIDE SEQUENCE [LARGE SCALE GENOMIC DNA]</scope>
    <source>
        <strain evidence="4 5">LNHT1506</strain>
    </source>
</reference>
<dbReference type="Gene3D" id="3.40.50.300">
    <property type="entry name" value="P-loop containing nucleotide triphosphate hydrolases"/>
    <property type="match status" value="1"/>
</dbReference>
<dbReference type="EMBL" id="CP051140">
    <property type="protein sequence ID" value="QIW97796.1"/>
    <property type="molecule type" value="Genomic_DNA"/>
</dbReference>
<dbReference type="OrthoDB" id="5394701at2759"/>
<dbReference type="InterPro" id="IPR056681">
    <property type="entry name" value="DUF7779"/>
</dbReference>
<dbReference type="Pfam" id="PF00931">
    <property type="entry name" value="NB-ARC"/>
    <property type="match status" value="1"/>
</dbReference>
<dbReference type="GO" id="GO:0043531">
    <property type="term" value="F:ADP binding"/>
    <property type="evidence" value="ECO:0007669"/>
    <property type="project" value="InterPro"/>
</dbReference>
<evidence type="ECO:0000259" key="3">
    <source>
        <dbReference type="Pfam" id="PF25000"/>
    </source>
</evidence>
<dbReference type="PANTHER" id="PTHR35391">
    <property type="entry name" value="C2H2-TYPE DOMAIN-CONTAINING PROTEIN-RELATED"/>
    <property type="match status" value="1"/>
</dbReference>
<feature type="domain" description="DUF7779" evidence="3">
    <location>
        <begin position="1117"/>
        <end position="1204"/>
    </location>
</feature>
<sequence>MASDGIDMSSNGSLDAITTASWKEMSAATDPPPPDAQHASPVWSEIEHVNPRIMECAQECTSLFARYREHEDAAYYEFAGQLEARFASWVRWSGACANPHYRLDDRLDGMEAISSTVLSLLHVIIDSINHSLMNLEQERVEQRNAPTHLQIDYHEDLGSHSVKSTFDKVENPFWAGVVLAIAELIALTRTIRESAMSSRDQQIPTYYKRKDSNAFERVCKVLVRQRFPHARSTLTDQLSKAITLRRNRLLFRRDHEAKAHRDDSSDHDDTLRSYLYLEDNYNDLDQSQDLESPMQDGHLRSPNLKLPGKNNTNPSIISKPRPSVLGRKPRKHQAPESIIGKSSRREGDVQAMYPEKPKPNMHDESHGICPYCFSLISLPIADDEWRRHVDIDLQVYTCLSEHCAEQCKFFDNSSDWLSHMIKEHDGTNWPQSIHLGLWYCDFEHEGTTEEMLFSNVVAFETHLRDQHQSTSRELARYQRRKRRKSKLRIQGTCPFCEAVPVDSSTAGRQPLLPAQGVEQAPMNTKLVEHIAGHLRALAMLSLPGMSEEPDDAPSLAASSVDGQSDSDSSKAALEHMDIEALGVDDASISSSGTATAGTQTPVREIVDLDAPNAQFLVGILKRKMSHHAKHIDDVIVEKFSEPQPGGQLRLQKPDAEIDSAVGDSLRCSDLVLDTISLLHFVQHAPLERMKLLDAAHDLQVILRLACDRLSESDEDSLTSRRAVAKALTDTDGPYKHCEAVLTNLITVLQHERKELRRTQGISRHRNGPFITTTSLLQRQFVEEQTLRITELHAGIVAAFNSKSGMILVLNTEQATRSKYGHSTRSAFSIEVAFPVYAIPRARNAFFTGRQDIMDVLIQKINELQDQSDESLKHTPSNESSSPSLCPPALCVLCGPGGVGKTQIALEYFYKHRSEYDACFWIDAAHDWTMSAAFARIADKLELLWRKTTGEGGNEVQNQAVDQGRAWLQTTTHRWLLIFDNVEEYLDLTRYLPKESRCNGVVIITTRNAAIPTWLEPARLINVKSFDNKDAAHCIFRYLGRDPQTREEFELACRLTKQLDCMPIAMATVGGYIKQSRISLAEFMHDLEAQKDTLQRETNDGEGQASPSTSLQTVFDKAFGNLRPVEQELLNILAFLDPNSVPVEIFTVAVQNNEFVHIGSQEQLQKTYLRLRDRQLVQYDTTSSEHFISVHRVVQWNVLSSLSKDAKARKDCFEQAFRIVQSMLPKPNLLQTPEADGWPAYAQHGRQILELRTHSSWPEPAIKAPLSFARILSDMGTYMWFSGKFKEGKDALRTAELIAIDHKVEIGTLLRTNIYAMLGIITSYEGVSQRKISMQFRENAYQWRKRNMDTKTRGKWSREEDIMYWQMHSDMAFGYIQSENFDKTAVYMEECLQQYRKWESDETKIPFEYAKYYWLTSFCQLAKGHTERAVKHITACLNLMEVAAGDEHPMGQFMKFCHANILWHTQKPLNRQKALNINKLVLENRLRSVGEFSQFTLESYSTCGKLCCEAGEIEQAKQYLEACLDSRKRATWNEEGITRARFRYVKVLRALASEAQAADDLVLAESLSAEADSILADVREIIKRYRRDHAQYMPESLDEEENLDQMVSFWAGRFTGKLARRKTGMTTLYEEDDDAADVTAAAHGH</sequence>
<proteinExistence type="predicted"/>
<feature type="region of interest" description="Disordered" evidence="1">
    <location>
        <begin position="544"/>
        <end position="570"/>
    </location>
</feature>
<evidence type="ECO:0000259" key="2">
    <source>
        <dbReference type="Pfam" id="PF00931"/>
    </source>
</evidence>
<protein>
    <submittedName>
        <fullName evidence="4">Uncharacterized protein</fullName>
    </submittedName>
</protein>
<dbReference type="InterPro" id="IPR027417">
    <property type="entry name" value="P-loop_NTPase"/>
</dbReference>
<evidence type="ECO:0000256" key="1">
    <source>
        <dbReference type="SAM" id="MobiDB-lite"/>
    </source>
</evidence>
<feature type="domain" description="NB-ARC" evidence="2">
    <location>
        <begin position="890"/>
        <end position="1030"/>
    </location>
</feature>
<dbReference type="SUPFAM" id="SSF52540">
    <property type="entry name" value="P-loop containing nucleoside triphosphate hydrolases"/>
    <property type="match status" value="1"/>
</dbReference>
<dbReference type="Proteomes" id="UP000503462">
    <property type="component" value="Chromosome 2"/>
</dbReference>
<gene>
    <name evidence="4" type="ORF">AMS68_003314</name>
</gene>
<feature type="region of interest" description="Disordered" evidence="1">
    <location>
        <begin position="286"/>
        <end position="361"/>
    </location>
</feature>
<accession>A0A6H0XSQ7</accession>
<dbReference type="SUPFAM" id="SSF48452">
    <property type="entry name" value="TPR-like"/>
    <property type="match status" value="1"/>
</dbReference>
<organism evidence="4 5">
    <name type="scientific">Peltaster fructicola</name>
    <dbReference type="NCBI Taxonomy" id="286661"/>
    <lineage>
        <taxon>Eukaryota</taxon>
        <taxon>Fungi</taxon>
        <taxon>Dikarya</taxon>
        <taxon>Ascomycota</taxon>
        <taxon>Pezizomycotina</taxon>
        <taxon>Dothideomycetes</taxon>
        <taxon>Dothideomycetes incertae sedis</taxon>
        <taxon>Peltaster</taxon>
    </lineage>
</organism>
<dbReference type="Pfam" id="PF25000">
    <property type="entry name" value="DUF7779"/>
    <property type="match status" value="1"/>
</dbReference>
<dbReference type="InterPro" id="IPR002182">
    <property type="entry name" value="NB-ARC"/>
</dbReference>
<dbReference type="Gene3D" id="1.25.40.10">
    <property type="entry name" value="Tetratricopeptide repeat domain"/>
    <property type="match status" value="1"/>
</dbReference>
<evidence type="ECO:0000313" key="5">
    <source>
        <dbReference type="Proteomes" id="UP000503462"/>
    </source>
</evidence>
<dbReference type="InterPro" id="IPR011990">
    <property type="entry name" value="TPR-like_helical_dom_sf"/>
</dbReference>
<evidence type="ECO:0000313" key="4">
    <source>
        <dbReference type="EMBL" id="QIW97796.1"/>
    </source>
</evidence>
<keyword evidence="5" id="KW-1185">Reference proteome</keyword>
<name>A0A6H0XSQ7_9PEZI</name>